<evidence type="ECO:0000256" key="2">
    <source>
        <dbReference type="SAM" id="MobiDB-lite"/>
    </source>
</evidence>
<feature type="domain" description="Protein kinase" evidence="3">
    <location>
        <begin position="454"/>
        <end position="754"/>
    </location>
</feature>
<reference evidence="4" key="1">
    <citation type="submission" date="2007-07" db="EMBL/GenBank/DDBJ databases">
        <title>PCAP assembly of the Caenorhabditis remanei genome.</title>
        <authorList>
            <consortium name="The Caenorhabditis remanei Sequencing Consortium"/>
            <person name="Wilson R.K."/>
        </authorList>
    </citation>
    <scope>NUCLEOTIDE SEQUENCE [LARGE SCALE GENOMIC DNA]</scope>
    <source>
        <strain evidence="4">PB4641</strain>
    </source>
</reference>
<dbReference type="eggNOG" id="KOG1164">
    <property type="taxonomic scope" value="Eukaryota"/>
</dbReference>
<dbReference type="FunCoup" id="E3N196">
    <property type="interactions" value="302"/>
</dbReference>
<protein>
    <recommendedName>
        <fullName evidence="3">Protein kinase domain-containing protein</fullName>
    </recommendedName>
</protein>
<keyword evidence="1" id="KW-0067">ATP-binding</keyword>
<dbReference type="Pfam" id="PF00069">
    <property type="entry name" value="Pkinase"/>
    <property type="match status" value="1"/>
</dbReference>
<dbReference type="InterPro" id="IPR017441">
    <property type="entry name" value="Protein_kinase_ATP_BS"/>
</dbReference>
<dbReference type="SUPFAM" id="SSF56112">
    <property type="entry name" value="Protein kinase-like (PK-like)"/>
    <property type="match status" value="2"/>
</dbReference>
<dbReference type="EMBL" id="DS268508">
    <property type="protein sequence ID" value="EFO83317.1"/>
    <property type="molecule type" value="Genomic_DNA"/>
</dbReference>
<proteinExistence type="predicted"/>
<evidence type="ECO:0000259" key="3">
    <source>
        <dbReference type="PROSITE" id="PS50011"/>
    </source>
</evidence>
<dbReference type="PROSITE" id="PS50011">
    <property type="entry name" value="PROTEIN_KINASE_DOM"/>
    <property type="match status" value="2"/>
</dbReference>
<evidence type="ECO:0000256" key="1">
    <source>
        <dbReference type="PROSITE-ProRule" id="PRU10141"/>
    </source>
</evidence>
<dbReference type="SMART" id="SM00220">
    <property type="entry name" value="S_TKc"/>
    <property type="match status" value="1"/>
</dbReference>
<feature type="binding site" evidence="1">
    <location>
        <position position="485"/>
    </location>
    <ligand>
        <name>ATP</name>
        <dbReference type="ChEBI" id="CHEBI:30616"/>
    </ligand>
</feature>
<dbReference type="OMA" id="PETKCYA"/>
<dbReference type="PROSITE" id="PS00107">
    <property type="entry name" value="PROTEIN_KINASE_ATP"/>
    <property type="match status" value="1"/>
</dbReference>
<feature type="compositionally biased region" description="Polar residues" evidence="2">
    <location>
        <begin position="10"/>
        <end position="30"/>
    </location>
</feature>
<name>E3N196_CAERE</name>
<dbReference type="GO" id="GO:0005524">
    <property type="term" value="F:ATP binding"/>
    <property type="evidence" value="ECO:0007669"/>
    <property type="project" value="UniProtKB-UniRule"/>
</dbReference>
<dbReference type="GO" id="GO:0004672">
    <property type="term" value="F:protein kinase activity"/>
    <property type="evidence" value="ECO:0007669"/>
    <property type="project" value="InterPro"/>
</dbReference>
<accession>E3N196</accession>
<dbReference type="HOGENOM" id="CLU_015645_0_0_1"/>
<keyword evidence="1" id="KW-0547">Nucleotide-binding</keyword>
<dbReference type="FunFam" id="1.10.510.10:FF:001146">
    <property type="entry name" value="Protein CBG08226"/>
    <property type="match status" value="1"/>
</dbReference>
<keyword evidence="5" id="KW-1185">Reference proteome</keyword>
<feature type="compositionally biased region" description="Basic residues" evidence="2">
    <location>
        <begin position="77"/>
        <end position="86"/>
    </location>
</feature>
<dbReference type="FunFam" id="1.10.510.10:FF:001557">
    <property type="entry name" value="Protein CBG13435"/>
    <property type="match status" value="1"/>
</dbReference>
<feature type="region of interest" description="Disordered" evidence="2">
    <location>
        <begin position="1"/>
        <end position="86"/>
    </location>
</feature>
<gene>
    <name evidence="4" type="ORF">CRE_13569</name>
</gene>
<dbReference type="Proteomes" id="UP000008281">
    <property type="component" value="Unassembled WGS sequence"/>
</dbReference>
<dbReference type="InterPro" id="IPR000719">
    <property type="entry name" value="Prot_kinase_dom"/>
</dbReference>
<dbReference type="Gene3D" id="1.10.510.10">
    <property type="entry name" value="Transferase(Phosphotransferase) domain 1"/>
    <property type="match status" value="2"/>
</dbReference>
<evidence type="ECO:0000313" key="4">
    <source>
        <dbReference type="EMBL" id="EFO83317.1"/>
    </source>
</evidence>
<dbReference type="PANTHER" id="PTHR11909">
    <property type="entry name" value="CASEIN KINASE-RELATED"/>
    <property type="match status" value="1"/>
</dbReference>
<dbReference type="STRING" id="31234.E3N196"/>
<dbReference type="InterPro" id="IPR011009">
    <property type="entry name" value="Kinase-like_dom_sf"/>
</dbReference>
<dbReference type="AlphaFoldDB" id="E3N196"/>
<dbReference type="OrthoDB" id="194358at2759"/>
<dbReference type="InParanoid" id="E3N196"/>
<feature type="domain" description="Protein kinase" evidence="3">
    <location>
        <begin position="93"/>
        <end position="401"/>
    </location>
</feature>
<evidence type="ECO:0000313" key="5">
    <source>
        <dbReference type="Proteomes" id="UP000008281"/>
    </source>
</evidence>
<organism evidence="5">
    <name type="scientific">Caenorhabditis remanei</name>
    <name type="common">Caenorhabditis vulgaris</name>
    <dbReference type="NCBI Taxonomy" id="31234"/>
    <lineage>
        <taxon>Eukaryota</taxon>
        <taxon>Metazoa</taxon>
        <taxon>Ecdysozoa</taxon>
        <taxon>Nematoda</taxon>
        <taxon>Chromadorea</taxon>
        <taxon>Rhabditida</taxon>
        <taxon>Rhabditina</taxon>
        <taxon>Rhabditomorpha</taxon>
        <taxon>Rhabditoidea</taxon>
        <taxon>Rhabditidae</taxon>
        <taxon>Peloderinae</taxon>
        <taxon>Caenorhabditis</taxon>
    </lineage>
</organism>
<sequence length="797" mass="89862">MGITRETGKQSRPSTDVTMNNKKNSKTPTGKTPGLFSSFRGKRPTSTGGELNSKKSRTKINSNTDKKASTALSGKTRNNHNHKEKSIRRKVKVVAMKCFANGEMIDGVNQYKVSNQIRKSTKHLDLDVYAVREVEQNDEFRMKVARQELQILKIEAALLRKLEKVPGDKCFVSMAEYGSIPKDKLEFLIVSPFGATLHEIMKKTLQGASLSMDCAIAVGHQMLKAIRDLHSFGYVHRNIRPAAFNVGLGADEATVYLQDFRAVRKFEENKKHVTARPNVKMFGTGRFSSRACQSMKDQGRKDDLESWLFTLFYIMDNSSLSWKKENNQGVVMAQKEAFMIGDGKEQFARAPRALTQLLTLVGGMDFTSAPDYDVFKNCLDQIQTSQNLNRKACDWAGKTGLEEIAGDTDRSFDCKVTGERDGAVRAVAHKAKKPNRKKLSPGDMILGVGASAGWKVINLLGSGGFGDVYKVHRDNQPETKCYALKTESEEGEKRYLRLKIEVTVMMKTAEKKKEGQFKNFIEFVDRGKCEELKCKFVVMGLVGPSLEDIRRKYLLCAFTKATSFNVAIQTVTAVRDLHSIGYLHRDIKPANYAVGLGELESTVYMLDFGIAKLYVNDNGDHKVKRKKVKFLGTLRYACRACMMQLEQGRKDDLETWIYLVADLIDEAAGMPWRKMCEPKEILKSKNGFFTSCESLGIREEKKSVQGAPDFADFNFAVDTLKVNSTLRSFKDLIVYIDKMQYETTPDYEYILTFLKTCASDNKVKLTKKLDWIGKLTKKEFDSDSEKSEKRGSGDDDE</sequence>
<dbReference type="InterPro" id="IPR050235">
    <property type="entry name" value="CK1_Ser-Thr_kinase"/>
</dbReference>